<dbReference type="AlphaFoldDB" id="A0A1V0TK56"/>
<reference evidence="2 3" key="1">
    <citation type="submission" date="2017-04" db="EMBL/GenBank/DDBJ databases">
        <title>Complete Genome Sequence of Streptomyces gilvosporeus F607, a Capable Producer of Natamycin.</title>
        <authorList>
            <person name="Zong G."/>
            <person name="Zhong C."/>
            <person name="Fu J."/>
            <person name="Qin R."/>
            <person name="Cao G."/>
        </authorList>
    </citation>
    <scope>NUCLEOTIDE SEQUENCE [LARGE SCALE GENOMIC DNA]</scope>
    <source>
        <strain evidence="2 3">F607</strain>
    </source>
</reference>
<protein>
    <submittedName>
        <fullName evidence="2">Uncharacterized protein</fullName>
    </submittedName>
</protein>
<gene>
    <name evidence="2" type="ORF">B1H19_03345</name>
</gene>
<keyword evidence="3" id="KW-1185">Reference proteome</keyword>
<dbReference type="Proteomes" id="UP000192726">
    <property type="component" value="Chromosome"/>
</dbReference>
<feature type="region of interest" description="Disordered" evidence="1">
    <location>
        <begin position="22"/>
        <end position="84"/>
    </location>
</feature>
<dbReference type="EMBL" id="CP020569">
    <property type="protein sequence ID" value="ARF53327.1"/>
    <property type="molecule type" value="Genomic_DNA"/>
</dbReference>
<name>A0A1V0TK56_9ACTN</name>
<evidence type="ECO:0000313" key="3">
    <source>
        <dbReference type="Proteomes" id="UP000192726"/>
    </source>
</evidence>
<organism evidence="2 3">
    <name type="scientific">Streptomyces gilvosporeus</name>
    <dbReference type="NCBI Taxonomy" id="553510"/>
    <lineage>
        <taxon>Bacteria</taxon>
        <taxon>Bacillati</taxon>
        <taxon>Actinomycetota</taxon>
        <taxon>Actinomycetes</taxon>
        <taxon>Kitasatosporales</taxon>
        <taxon>Streptomycetaceae</taxon>
        <taxon>Streptomyces</taxon>
    </lineage>
</organism>
<accession>A0A1V0TK56</accession>
<dbReference type="KEGG" id="sgv:B1H19_03345"/>
<feature type="compositionally biased region" description="Gly residues" evidence="1">
    <location>
        <begin position="31"/>
        <end position="41"/>
    </location>
</feature>
<proteinExistence type="predicted"/>
<dbReference type="STRING" id="553510.B1H19_03345"/>
<evidence type="ECO:0000313" key="2">
    <source>
        <dbReference type="EMBL" id="ARF53327.1"/>
    </source>
</evidence>
<sequence length="243" mass="25922">MRDLNGSLACDVSDEGAAEGEPAQLCDRGHTGGGHGTGVGRGQRPHIAGTREQSGCRPFRSSPLADRGVGRRKWPPGRQTNSGAVVHEAGSLPLRPFNAPRNPGSGCHLGRVPRRLPPKRPCGPCIRPAGSVRWWRDVPVQRPGRHGRSCGSLPFALCCTRQTWRAAWSDLAVTARQSSVRSVPSNRRAVLTTSLHLVFHRKRWSSAATRGSVGEPTTGIGVGVCASATPVVVDNRTAPHSPR</sequence>
<evidence type="ECO:0000256" key="1">
    <source>
        <dbReference type="SAM" id="MobiDB-lite"/>
    </source>
</evidence>